<feature type="compositionally biased region" description="Basic and acidic residues" evidence="1">
    <location>
        <begin position="16"/>
        <end position="25"/>
    </location>
</feature>
<dbReference type="AlphaFoldDB" id="A0AAD7NGP8"/>
<keyword evidence="3" id="KW-1185">Reference proteome</keyword>
<dbReference type="EMBL" id="JARKIB010000039">
    <property type="protein sequence ID" value="KAJ7759503.1"/>
    <property type="molecule type" value="Genomic_DNA"/>
</dbReference>
<dbReference type="Proteomes" id="UP001215598">
    <property type="component" value="Unassembled WGS sequence"/>
</dbReference>
<evidence type="ECO:0000313" key="3">
    <source>
        <dbReference type="Proteomes" id="UP001215598"/>
    </source>
</evidence>
<gene>
    <name evidence="2" type="ORF">B0H16DRAFT_1884878</name>
</gene>
<feature type="region of interest" description="Disordered" evidence="1">
    <location>
        <begin position="1"/>
        <end position="34"/>
    </location>
</feature>
<organism evidence="2 3">
    <name type="scientific">Mycena metata</name>
    <dbReference type="NCBI Taxonomy" id="1033252"/>
    <lineage>
        <taxon>Eukaryota</taxon>
        <taxon>Fungi</taxon>
        <taxon>Dikarya</taxon>
        <taxon>Basidiomycota</taxon>
        <taxon>Agaricomycotina</taxon>
        <taxon>Agaricomycetes</taxon>
        <taxon>Agaricomycetidae</taxon>
        <taxon>Agaricales</taxon>
        <taxon>Marasmiineae</taxon>
        <taxon>Mycenaceae</taxon>
        <taxon>Mycena</taxon>
    </lineage>
</organism>
<reference evidence="2" key="1">
    <citation type="submission" date="2023-03" db="EMBL/GenBank/DDBJ databases">
        <title>Massive genome expansion in bonnet fungi (Mycena s.s.) driven by repeated elements and novel gene families across ecological guilds.</title>
        <authorList>
            <consortium name="Lawrence Berkeley National Laboratory"/>
            <person name="Harder C.B."/>
            <person name="Miyauchi S."/>
            <person name="Viragh M."/>
            <person name="Kuo A."/>
            <person name="Thoen E."/>
            <person name="Andreopoulos B."/>
            <person name="Lu D."/>
            <person name="Skrede I."/>
            <person name="Drula E."/>
            <person name="Henrissat B."/>
            <person name="Morin E."/>
            <person name="Kohler A."/>
            <person name="Barry K."/>
            <person name="LaButti K."/>
            <person name="Morin E."/>
            <person name="Salamov A."/>
            <person name="Lipzen A."/>
            <person name="Mereny Z."/>
            <person name="Hegedus B."/>
            <person name="Baldrian P."/>
            <person name="Stursova M."/>
            <person name="Weitz H."/>
            <person name="Taylor A."/>
            <person name="Grigoriev I.V."/>
            <person name="Nagy L.G."/>
            <person name="Martin F."/>
            <person name="Kauserud H."/>
        </authorList>
    </citation>
    <scope>NUCLEOTIDE SEQUENCE</scope>
    <source>
        <strain evidence="2">CBHHK182m</strain>
    </source>
</reference>
<proteinExistence type="predicted"/>
<evidence type="ECO:0000313" key="2">
    <source>
        <dbReference type="EMBL" id="KAJ7759503.1"/>
    </source>
</evidence>
<name>A0AAD7NGP8_9AGAR</name>
<evidence type="ECO:0000256" key="1">
    <source>
        <dbReference type="SAM" id="MobiDB-lite"/>
    </source>
</evidence>
<sequence>MLQGRGSAHGTHRPRDRQTDKDKALHGSRIRPPVTDARARACPYTPTFVCAEIAPDTLHAARSLAQSNHSKRPPHARKIRAGAYPATPEAPSTTPAFRPFSIPPSTKRTARIRTRTHFDFETAARHAARWPARLNTAPPPPARHGLLLRVHRAPILPPLVFAESGSGVALLPSLPPSPPPLLRSRS</sequence>
<comment type="caution">
    <text evidence="2">The sequence shown here is derived from an EMBL/GenBank/DDBJ whole genome shotgun (WGS) entry which is preliminary data.</text>
</comment>
<feature type="region of interest" description="Disordered" evidence="1">
    <location>
        <begin position="85"/>
        <end position="104"/>
    </location>
</feature>
<protein>
    <submittedName>
        <fullName evidence="2">Uncharacterized protein</fullName>
    </submittedName>
</protein>
<accession>A0AAD7NGP8</accession>
<feature type="compositionally biased region" description="Low complexity" evidence="1">
    <location>
        <begin position="85"/>
        <end position="96"/>
    </location>
</feature>